<feature type="region of interest" description="Disordered" evidence="1">
    <location>
        <begin position="206"/>
        <end position="260"/>
    </location>
</feature>
<feature type="compositionally biased region" description="Polar residues" evidence="1">
    <location>
        <begin position="208"/>
        <end position="219"/>
    </location>
</feature>
<dbReference type="AlphaFoldDB" id="A0A067T9V5"/>
<evidence type="ECO:0000313" key="2">
    <source>
        <dbReference type="EMBL" id="KDR79945.1"/>
    </source>
</evidence>
<dbReference type="HOGENOM" id="CLU_1069772_0_0_1"/>
<protein>
    <submittedName>
        <fullName evidence="2">Uncharacterized protein</fullName>
    </submittedName>
</protein>
<accession>A0A067T9V5</accession>
<reference evidence="3" key="1">
    <citation type="journal article" date="2014" name="Proc. Natl. Acad. Sci. U.S.A.">
        <title>Extensive sampling of basidiomycete genomes demonstrates inadequacy of the white-rot/brown-rot paradigm for wood decay fungi.</title>
        <authorList>
            <person name="Riley R."/>
            <person name="Salamov A.A."/>
            <person name="Brown D.W."/>
            <person name="Nagy L.G."/>
            <person name="Floudas D."/>
            <person name="Held B.W."/>
            <person name="Levasseur A."/>
            <person name="Lombard V."/>
            <person name="Morin E."/>
            <person name="Otillar R."/>
            <person name="Lindquist E.A."/>
            <person name="Sun H."/>
            <person name="LaButti K.M."/>
            <person name="Schmutz J."/>
            <person name="Jabbour D."/>
            <person name="Luo H."/>
            <person name="Baker S.E."/>
            <person name="Pisabarro A.G."/>
            <person name="Walton J.D."/>
            <person name="Blanchette R.A."/>
            <person name="Henrissat B."/>
            <person name="Martin F."/>
            <person name="Cullen D."/>
            <person name="Hibbett D.S."/>
            <person name="Grigoriev I.V."/>
        </authorList>
    </citation>
    <scope>NUCLEOTIDE SEQUENCE [LARGE SCALE GENOMIC DNA]</scope>
    <source>
        <strain evidence="3">CBS 339.88</strain>
    </source>
</reference>
<gene>
    <name evidence="2" type="ORF">GALMADRAFT_242096</name>
</gene>
<keyword evidence="3" id="KW-1185">Reference proteome</keyword>
<sequence length="260" mass="27785">MPATARMPATATAISMSMSTSGGILGRVPAQTDHFREIPRAIPGLPHQALELQGQDIHMQSDVDRQGENDHSPTSAGVLAARFSEQSDERHIIGFDSASARSTVFGNLGQVGQATLMQTRGVSGRTAAGLSISGTEHDLERHTKQLSRMDYGEEWQLAMSRGSHNPFPSPVSGLQTSPDIEMRNQEAPERPRPAPAAFSTYNIHVESPGQQRDNGTNFGQAARDEFNSPSGGSELAQDVGGFMGSQPGHGAENDNDHGME</sequence>
<organism evidence="2 3">
    <name type="scientific">Galerina marginata (strain CBS 339.88)</name>
    <dbReference type="NCBI Taxonomy" id="685588"/>
    <lineage>
        <taxon>Eukaryota</taxon>
        <taxon>Fungi</taxon>
        <taxon>Dikarya</taxon>
        <taxon>Basidiomycota</taxon>
        <taxon>Agaricomycotina</taxon>
        <taxon>Agaricomycetes</taxon>
        <taxon>Agaricomycetidae</taxon>
        <taxon>Agaricales</taxon>
        <taxon>Agaricineae</taxon>
        <taxon>Strophariaceae</taxon>
        <taxon>Galerina</taxon>
    </lineage>
</organism>
<feature type="compositionally biased region" description="Basic and acidic residues" evidence="1">
    <location>
        <begin position="251"/>
        <end position="260"/>
    </location>
</feature>
<dbReference type="Proteomes" id="UP000027222">
    <property type="component" value="Unassembled WGS sequence"/>
</dbReference>
<proteinExistence type="predicted"/>
<evidence type="ECO:0000256" key="1">
    <source>
        <dbReference type="SAM" id="MobiDB-lite"/>
    </source>
</evidence>
<evidence type="ECO:0000313" key="3">
    <source>
        <dbReference type="Proteomes" id="UP000027222"/>
    </source>
</evidence>
<dbReference type="EMBL" id="KL142372">
    <property type="protein sequence ID" value="KDR79945.1"/>
    <property type="molecule type" value="Genomic_DNA"/>
</dbReference>
<name>A0A067T9V5_GALM3</name>